<dbReference type="RefSeq" id="WP_169453145.1">
    <property type="nucleotide sequence ID" value="NZ_CP051774.1"/>
</dbReference>
<sequence>MVRPALLLFLSFVSTASAELLDTLVFGNGKSEAAHQLSADLSETKTGGLGETSRQLLAGGEQPWLGGVMKFSIRVNPEQQNYFTVRLWGDDVNHNQLTFHVEGKQVGYRHLGDIEALDIGTDAPAYPGRFYYRTCPLPLGLTKGKDHIACEIRATGPIWGYGKNFEEYQKAMTRPTRGLYRAYTHTEGCFIPPGDEKQGVNPGNAPVRQSPGPEVIEQAKERVNDEIERTIREPKKPCNQMQTLFLAKARHTPWTIAADKPQTIEKIVTSLDSLYRGYVADPRLAQAEPSTYNPDWFGLGPAGQVIDLLKEELKPFLDQEIDDGMGRQIRRRDGFRDMLVACRDWHRENRRQYTNQSMINDLYGIYLANRGIAVLDPAKALPEAQALRYLYESIGIKPWLGSEKDGKPLKPLGDSFYQLTKEGLTKELGFVGNYGEVLDWAAQIYEATRPSPNKPGDAKIKEQIAKIAKARSYFRYPMLDQEGNRAMVQETIVGWRDVHFPGDVTYDQRPSWDGSPFEVAAATLDAHLVGYAQQMLADNQFFAAVEDAVKSPGFRTTFGLLGIPERYEAIKAEPPSSHRLPMSWDQPDFVFADEEDGVIAVKNGKEILYASLYWRARHAVNFLGRVHLITPEFDRIATVRLDTEFTPSGMEYTRPDWTNFGFANGGHRYPAEYKSAHAGEKLPIAQIPEGVAFKAGQENVHAGRGDFYQLRYGSYLIAMNMSADKSFQLKAPRHAGKIRNLATGKPVAPAAEAAVGPRSTIVLYLEANSPAEPKAK</sequence>
<dbReference type="EMBL" id="CP051774">
    <property type="protein sequence ID" value="QJE94924.1"/>
    <property type="molecule type" value="Genomic_DNA"/>
</dbReference>
<feature type="signal peptide" evidence="1">
    <location>
        <begin position="1"/>
        <end position="18"/>
    </location>
</feature>
<proteinExistence type="predicted"/>
<organism evidence="2 3">
    <name type="scientific">Luteolibacter luteus</name>
    <dbReference type="NCBI Taxonomy" id="2728835"/>
    <lineage>
        <taxon>Bacteria</taxon>
        <taxon>Pseudomonadati</taxon>
        <taxon>Verrucomicrobiota</taxon>
        <taxon>Verrucomicrobiia</taxon>
        <taxon>Verrucomicrobiales</taxon>
        <taxon>Verrucomicrobiaceae</taxon>
        <taxon>Luteolibacter</taxon>
    </lineage>
</organism>
<feature type="chain" id="PRO_5032403915" description="DUF5703 domain-containing protein" evidence="1">
    <location>
        <begin position="19"/>
        <end position="776"/>
    </location>
</feature>
<evidence type="ECO:0000313" key="2">
    <source>
        <dbReference type="EMBL" id="QJE94924.1"/>
    </source>
</evidence>
<evidence type="ECO:0008006" key="4">
    <source>
        <dbReference type="Google" id="ProtNLM"/>
    </source>
</evidence>
<protein>
    <recommendedName>
        <fullName evidence="4">DUF5703 domain-containing protein</fullName>
    </recommendedName>
</protein>
<dbReference type="Proteomes" id="UP000501812">
    <property type="component" value="Chromosome"/>
</dbReference>
<gene>
    <name evidence="2" type="ORF">HHL09_03735</name>
</gene>
<evidence type="ECO:0000313" key="3">
    <source>
        <dbReference type="Proteomes" id="UP000501812"/>
    </source>
</evidence>
<name>A0A858RED5_9BACT</name>
<keyword evidence="1" id="KW-0732">Signal</keyword>
<accession>A0A858RED5</accession>
<evidence type="ECO:0000256" key="1">
    <source>
        <dbReference type="SAM" id="SignalP"/>
    </source>
</evidence>
<dbReference type="AlphaFoldDB" id="A0A858RED5"/>
<reference evidence="2 3" key="1">
    <citation type="submission" date="2020-04" db="EMBL/GenBank/DDBJ databases">
        <title>Luteolibacter sp. G-1-1-1 isolated from soil.</title>
        <authorList>
            <person name="Dahal R.H."/>
        </authorList>
    </citation>
    <scope>NUCLEOTIDE SEQUENCE [LARGE SCALE GENOMIC DNA]</scope>
    <source>
        <strain evidence="2 3">G-1-1-1</strain>
    </source>
</reference>
<keyword evidence="3" id="KW-1185">Reference proteome</keyword>
<dbReference type="KEGG" id="luo:HHL09_03735"/>